<sequence length="200" mass="23150">MKNNHNPFDKYAEDYDKWYDENEEIYKLELEAIEKFIPKPKEKKKGLEIGVGTGRFAKPLGIKYGLEPSKSMAEIAKRRGIEVYEGIAENIPFDDGSFDYVLMTTTLCFLNDPIKGLNEIKRILKPNGVVIIGMIDKNSPLGIFYESKKEKSKFYKNAKFYSLNEVLNWLKELEFKNIIYNPVKLDKNDTGSFVVIRAEK</sequence>
<dbReference type="RefSeq" id="WP_013798200.1">
    <property type="nucleotide sequence ID" value="NC_015562.1"/>
</dbReference>
<gene>
    <name evidence="2" type="ordered locus">Metig_0029</name>
</gene>
<dbReference type="SUPFAM" id="SSF53335">
    <property type="entry name" value="S-adenosyl-L-methionine-dependent methyltransferases"/>
    <property type="match status" value="1"/>
</dbReference>
<keyword evidence="2" id="KW-0489">Methyltransferase</keyword>
<reference evidence="2 3" key="1">
    <citation type="submission" date="2011-05" db="EMBL/GenBank/DDBJ databases">
        <title>Complete sequence of Methanotorris igneus Kol 5.</title>
        <authorList>
            <consortium name="US DOE Joint Genome Institute"/>
            <person name="Lucas S."/>
            <person name="Han J."/>
            <person name="Lapidus A."/>
            <person name="Cheng J.-F."/>
            <person name="Goodwin L."/>
            <person name="Pitluck S."/>
            <person name="Peters L."/>
            <person name="Mikhailova N."/>
            <person name="Chertkov O."/>
            <person name="Han C."/>
            <person name="Tapia R."/>
            <person name="Land M."/>
            <person name="Hauser L."/>
            <person name="Kyrpides N."/>
            <person name="Ivanova N."/>
            <person name="Pagani I."/>
            <person name="Sieprawska-Lupa M."/>
            <person name="Whitman W."/>
            <person name="Woyke T."/>
        </authorList>
    </citation>
    <scope>NUCLEOTIDE SEQUENCE [LARGE SCALE GENOMIC DNA]</scope>
    <source>
        <strain evidence="3">DSM 5666 / JCM 11834 / Kol 5</strain>
    </source>
</reference>
<dbReference type="InterPro" id="IPR029063">
    <property type="entry name" value="SAM-dependent_MTases_sf"/>
</dbReference>
<evidence type="ECO:0000313" key="2">
    <source>
        <dbReference type="EMBL" id="AEF95590.1"/>
    </source>
</evidence>
<dbReference type="HOGENOM" id="CLU_037990_14_1_2"/>
<dbReference type="KEGG" id="mig:Metig_0029"/>
<keyword evidence="3" id="KW-1185">Reference proteome</keyword>
<evidence type="ECO:0000259" key="1">
    <source>
        <dbReference type="Pfam" id="PF08241"/>
    </source>
</evidence>
<dbReference type="Pfam" id="PF08241">
    <property type="entry name" value="Methyltransf_11"/>
    <property type="match status" value="1"/>
</dbReference>
<dbReference type="AlphaFoldDB" id="F6BE54"/>
<dbReference type="STRING" id="880724.Metig_0029"/>
<proteinExistence type="predicted"/>
<keyword evidence="2" id="KW-0808">Transferase</keyword>
<dbReference type="GeneID" id="10642864"/>
<dbReference type="GO" id="GO:0008757">
    <property type="term" value="F:S-adenosylmethionine-dependent methyltransferase activity"/>
    <property type="evidence" value="ECO:0007669"/>
    <property type="project" value="InterPro"/>
</dbReference>
<dbReference type="InterPro" id="IPR013216">
    <property type="entry name" value="Methyltransf_11"/>
</dbReference>
<dbReference type="Gene3D" id="3.40.50.150">
    <property type="entry name" value="Vaccinia Virus protein VP39"/>
    <property type="match status" value="1"/>
</dbReference>
<dbReference type="PANTHER" id="PTHR42912">
    <property type="entry name" value="METHYLTRANSFERASE"/>
    <property type="match status" value="1"/>
</dbReference>
<dbReference type="Proteomes" id="UP000009227">
    <property type="component" value="Chromosome"/>
</dbReference>
<dbReference type="CDD" id="cd02440">
    <property type="entry name" value="AdoMet_MTases"/>
    <property type="match status" value="1"/>
</dbReference>
<organism evidence="3">
    <name type="scientific">Methanotorris igneus (strain DSM 5666 / JCM 11834 / Kol 5)</name>
    <dbReference type="NCBI Taxonomy" id="880724"/>
    <lineage>
        <taxon>Archaea</taxon>
        <taxon>Methanobacteriati</taxon>
        <taxon>Methanobacteriota</taxon>
        <taxon>Methanomada group</taxon>
        <taxon>Methanococci</taxon>
        <taxon>Methanococcales</taxon>
        <taxon>Methanocaldococcaceae</taxon>
        <taxon>Methanotorris</taxon>
    </lineage>
</organism>
<feature type="domain" description="Methyltransferase type 11" evidence="1">
    <location>
        <begin position="47"/>
        <end position="132"/>
    </location>
</feature>
<accession>F6BE54</accession>
<protein>
    <submittedName>
        <fullName evidence="2">Methyltransferase type 11</fullName>
    </submittedName>
</protein>
<evidence type="ECO:0000313" key="3">
    <source>
        <dbReference type="Proteomes" id="UP000009227"/>
    </source>
</evidence>
<dbReference type="EMBL" id="CP002737">
    <property type="protein sequence ID" value="AEF95590.1"/>
    <property type="molecule type" value="Genomic_DNA"/>
</dbReference>
<dbReference type="OrthoDB" id="1018at2157"/>
<dbReference type="PANTHER" id="PTHR42912:SF80">
    <property type="entry name" value="METHYLTRANSFERASE DOMAIN-CONTAINING PROTEIN"/>
    <property type="match status" value="1"/>
</dbReference>
<dbReference type="InterPro" id="IPR050508">
    <property type="entry name" value="Methyltransf_Superfamily"/>
</dbReference>
<name>F6BE54_METIK</name>
<dbReference type="GO" id="GO:0032259">
    <property type="term" value="P:methylation"/>
    <property type="evidence" value="ECO:0007669"/>
    <property type="project" value="UniProtKB-KW"/>
</dbReference>